<dbReference type="GO" id="GO:0015940">
    <property type="term" value="P:pantothenate biosynthetic process"/>
    <property type="evidence" value="ECO:0007669"/>
    <property type="project" value="InterPro"/>
</dbReference>
<sequence length="193" mass="20501">MKIAVVGAGAMGSVYAGLLGDAGNEVWAVDIWKEHIDAIHDHGLRVEGKSGDRTVRIKATIHPEDVGTCDLIVIATKAMHVESAAKSVKSLIGVETSVLTIQNGLGSFEKVAAALGEERVTIGVAGGFGASIKGPAHVHHNGMELIRLGELNGPVTPRLLSIESVWSHAGFNVKAYDDIKRMVWEKLICNVCF</sequence>
<dbReference type="PANTHER" id="PTHR21708">
    <property type="entry name" value="PROBABLE 2-DEHYDROPANTOATE 2-REDUCTASE"/>
    <property type="match status" value="1"/>
</dbReference>
<dbReference type="PANTHER" id="PTHR21708:SF26">
    <property type="entry name" value="2-DEHYDROPANTOATE 2-REDUCTASE"/>
    <property type="match status" value="1"/>
</dbReference>
<protein>
    <recommendedName>
        <fullName evidence="1">Ketopantoate reductase N-terminal domain-containing protein</fullName>
    </recommendedName>
</protein>
<dbReference type="InterPro" id="IPR051402">
    <property type="entry name" value="KPR-Related"/>
</dbReference>
<accession>A0A382TF71</accession>
<dbReference type="GO" id="GO:0008677">
    <property type="term" value="F:2-dehydropantoate 2-reductase activity"/>
    <property type="evidence" value="ECO:0007669"/>
    <property type="project" value="InterPro"/>
</dbReference>
<dbReference type="AlphaFoldDB" id="A0A382TF71"/>
<proteinExistence type="predicted"/>
<dbReference type="EMBL" id="UINC01135961">
    <property type="protein sequence ID" value="SVD20432.1"/>
    <property type="molecule type" value="Genomic_DNA"/>
</dbReference>
<gene>
    <name evidence="2" type="ORF">METZ01_LOCUS373286</name>
</gene>
<dbReference type="Gene3D" id="3.40.50.720">
    <property type="entry name" value="NAD(P)-binding Rossmann-like Domain"/>
    <property type="match status" value="1"/>
</dbReference>
<dbReference type="SUPFAM" id="SSF51735">
    <property type="entry name" value="NAD(P)-binding Rossmann-fold domains"/>
    <property type="match status" value="1"/>
</dbReference>
<dbReference type="GO" id="GO:0005737">
    <property type="term" value="C:cytoplasm"/>
    <property type="evidence" value="ECO:0007669"/>
    <property type="project" value="TreeGrafter"/>
</dbReference>
<dbReference type="NCBIfam" id="TIGR00745">
    <property type="entry name" value="apbA_panE"/>
    <property type="match status" value="1"/>
</dbReference>
<evidence type="ECO:0000259" key="1">
    <source>
        <dbReference type="Pfam" id="PF02558"/>
    </source>
</evidence>
<feature type="domain" description="Ketopantoate reductase N-terminal" evidence="1">
    <location>
        <begin position="3"/>
        <end position="152"/>
    </location>
</feature>
<evidence type="ECO:0000313" key="2">
    <source>
        <dbReference type="EMBL" id="SVD20432.1"/>
    </source>
</evidence>
<reference evidence="2" key="1">
    <citation type="submission" date="2018-05" db="EMBL/GenBank/DDBJ databases">
        <authorList>
            <person name="Lanie J.A."/>
            <person name="Ng W.-L."/>
            <person name="Kazmierczak K.M."/>
            <person name="Andrzejewski T.M."/>
            <person name="Davidsen T.M."/>
            <person name="Wayne K.J."/>
            <person name="Tettelin H."/>
            <person name="Glass J.I."/>
            <person name="Rusch D."/>
            <person name="Podicherti R."/>
            <person name="Tsui H.-C.T."/>
            <person name="Winkler M.E."/>
        </authorList>
    </citation>
    <scope>NUCLEOTIDE SEQUENCE</scope>
</reference>
<name>A0A382TF71_9ZZZZ</name>
<organism evidence="2">
    <name type="scientific">marine metagenome</name>
    <dbReference type="NCBI Taxonomy" id="408172"/>
    <lineage>
        <taxon>unclassified sequences</taxon>
        <taxon>metagenomes</taxon>
        <taxon>ecological metagenomes</taxon>
    </lineage>
</organism>
<dbReference type="InterPro" id="IPR013332">
    <property type="entry name" value="KPR_N"/>
</dbReference>
<dbReference type="InterPro" id="IPR003710">
    <property type="entry name" value="ApbA"/>
</dbReference>
<feature type="non-terminal residue" evidence="2">
    <location>
        <position position="193"/>
    </location>
</feature>
<dbReference type="InterPro" id="IPR036291">
    <property type="entry name" value="NAD(P)-bd_dom_sf"/>
</dbReference>
<dbReference type="Pfam" id="PF02558">
    <property type="entry name" value="ApbA"/>
    <property type="match status" value="1"/>
</dbReference>